<evidence type="ECO:0000313" key="2">
    <source>
        <dbReference type="EMBL" id="AIL61921.1"/>
    </source>
</evidence>
<feature type="transmembrane region" description="Helical" evidence="1">
    <location>
        <begin position="74"/>
        <end position="96"/>
    </location>
</feature>
<gene>
    <name evidence="2" type="ORF">PSAKL28_27290</name>
</gene>
<keyword evidence="1" id="KW-0812">Transmembrane</keyword>
<reference evidence="2 3" key="1">
    <citation type="submission" date="2014-07" db="EMBL/GenBank/DDBJ databases">
        <authorList>
            <person name="Lee K."/>
            <person name="Lim J.Y."/>
            <person name="Hwang I."/>
        </authorList>
    </citation>
    <scope>NUCLEOTIDE SEQUENCE [LARGE SCALE GENOMIC DNA]</scope>
    <source>
        <strain evidence="2 3">KL28</strain>
    </source>
</reference>
<sequence>MPVEPARLERAPRSEIASGIRDALPFVFSLSLTFTLIGMLGRRHGLDLPAMVVFSGTVMASPLQLTLLETPAHLLNAFGVLVSALSINLRFLIFTLSLKSSLKGAKTAFVPALAVMANAAFTLMSIRKELQPISRPYANTVCFTLYAAALLGTMAGYCFASLADSALMDDVSVVIAIFISASLGKMARERHSFHAQWIAGLTTAASLLWLGQISLMLVLAVTMVASYAYDRT</sequence>
<feature type="transmembrane region" description="Helical" evidence="1">
    <location>
        <begin position="108"/>
        <end position="126"/>
    </location>
</feature>
<dbReference type="InterPro" id="IPR011606">
    <property type="entry name" value="Brnchd-chn_aa_trnsp_permease"/>
</dbReference>
<dbReference type="Proteomes" id="UP000028931">
    <property type="component" value="Chromosome"/>
</dbReference>
<accession>A0A077FFD1</accession>
<keyword evidence="1" id="KW-0472">Membrane</keyword>
<dbReference type="HOGENOM" id="CLU_1194058_0_0_6"/>
<feature type="transmembrane region" description="Helical" evidence="1">
    <location>
        <begin position="207"/>
        <end position="229"/>
    </location>
</feature>
<organism evidence="2 3">
    <name type="scientific">Pseudomonas alkylphenolica</name>
    <dbReference type="NCBI Taxonomy" id="237609"/>
    <lineage>
        <taxon>Bacteria</taxon>
        <taxon>Pseudomonadati</taxon>
        <taxon>Pseudomonadota</taxon>
        <taxon>Gammaproteobacteria</taxon>
        <taxon>Pseudomonadales</taxon>
        <taxon>Pseudomonadaceae</taxon>
        <taxon>Pseudomonas</taxon>
    </lineage>
</organism>
<feature type="transmembrane region" description="Helical" evidence="1">
    <location>
        <begin position="138"/>
        <end position="160"/>
    </location>
</feature>
<feature type="transmembrane region" description="Helical" evidence="1">
    <location>
        <begin position="167"/>
        <end position="187"/>
    </location>
</feature>
<dbReference type="AlphaFoldDB" id="A0A077FFD1"/>
<name>A0A077FFD1_9PSED</name>
<proteinExistence type="predicted"/>
<evidence type="ECO:0000313" key="3">
    <source>
        <dbReference type="Proteomes" id="UP000028931"/>
    </source>
</evidence>
<dbReference type="Pfam" id="PF03591">
    <property type="entry name" value="AzlC"/>
    <property type="match status" value="1"/>
</dbReference>
<protein>
    <submittedName>
        <fullName evidence="2">Azaleucine resistance protein AzlC</fullName>
    </submittedName>
</protein>
<dbReference type="EMBL" id="CP009048">
    <property type="protein sequence ID" value="AIL61921.1"/>
    <property type="molecule type" value="Genomic_DNA"/>
</dbReference>
<dbReference type="RefSeq" id="WP_038611287.1">
    <property type="nucleotide sequence ID" value="NZ_CP009048.1"/>
</dbReference>
<dbReference type="OrthoDB" id="7019349at2"/>
<evidence type="ECO:0000256" key="1">
    <source>
        <dbReference type="SAM" id="Phobius"/>
    </source>
</evidence>
<dbReference type="KEGG" id="palk:PSAKL28_27290"/>
<keyword evidence="1" id="KW-1133">Transmembrane helix</keyword>
<feature type="transmembrane region" description="Helical" evidence="1">
    <location>
        <begin position="23"/>
        <end position="41"/>
    </location>
</feature>